<evidence type="ECO:0000256" key="1">
    <source>
        <dbReference type="ARBA" id="ARBA00010982"/>
    </source>
</evidence>
<dbReference type="InterPro" id="IPR020613">
    <property type="entry name" value="Thiolase_CS"/>
</dbReference>
<dbReference type="AlphaFoldDB" id="A0A1D4I2Z3"/>
<accession>A0A1D4I2Z3</accession>
<dbReference type="Gene3D" id="3.40.47.10">
    <property type="match status" value="2"/>
</dbReference>
<dbReference type="PANTHER" id="PTHR43853">
    <property type="entry name" value="3-KETOACYL-COA THIOLASE, PEROXISOMAL"/>
    <property type="match status" value="1"/>
</dbReference>
<protein>
    <recommendedName>
        <fullName evidence="4">Putative acetyl-CoA C-acetyltransferase VraB</fullName>
    </recommendedName>
</protein>
<name>A0A1D4I2Z3_9STAP</name>
<gene>
    <name evidence="9" type="primary">paaJ</name>
    <name evidence="9" type="ORF">SAMEA2297795_00535</name>
    <name evidence="8" type="ORF">SAMEA2297796_00090</name>
</gene>
<dbReference type="EMBL" id="FMPI01000001">
    <property type="protein sequence ID" value="SCS22106.1"/>
    <property type="molecule type" value="Genomic_DNA"/>
</dbReference>
<evidence type="ECO:0000313" key="11">
    <source>
        <dbReference type="Proteomes" id="UP000095768"/>
    </source>
</evidence>
<dbReference type="SUPFAM" id="SSF53901">
    <property type="entry name" value="Thiolase-like"/>
    <property type="match status" value="2"/>
</dbReference>
<evidence type="ECO:0000256" key="2">
    <source>
        <dbReference type="ARBA" id="ARBA00022679"/>
    </source>
</evidence>
<evidence type="ECO:0000313" key="8">
    <source>
        <dbReference type="EMBL" id="SCS22106.1"/>
    </source>
</evidence>
<dbReference type="Pfam" id="PF00108">
    <property type="entry name" value="Thiolase_N"/>
    <property type="match status" value="1"/>
</dbReference>
<feature type="domain" description="Thiolase C-terminal" evidence="7">
    <location>
        <begin position="268"/>
        <end position="378"/>
    </location>
</feature>
<dbReference type="EMBL" id="FMPG01000001">
    <property type="protein sequence ID" value="SCS43907.1"/>
    <property type="molecule type" value="Genomic_DNA"/>
</dbReference>
<evidence type="ECO:0000256" key="4">
    <source>
        <dbReference type="ARBA" id="ARBA00040726"/>
    </source>
</evidence>
<dbReference type="InterPro" id="IPR016039">
    <property type="entry name" value="Thiolase-like"/>
</dbReference>
<dbReference type="GO" id="GO:0003988">
    <property type="term" value="F:acetyl-CoA C-acyltransferase activity"/>
    <property type="evidence" value="ECO:0007669"/>
    <property type="project" value="TreeGrafter"/>
</dbReference>
<sequence length="387" mass="42007">MKDVVIVAAKRTPFGKYGGALKHIEPENLLMPLFDYFKAQYPESMARVDDVILGNVIGNGGNIARKALLEAGLKTEIPGLTVDRQCGSGLEAIMQACRMIQSGAGSIYIAGGVESTSRAPWKIKRPQSVYETQLPEFYERASFAPDGQDPSMIEAAENVAQTYHISREDQDKYAYLSHRKTIDAYQQHIISREIIPMRVKGKTLHQDESIKSHLDERLLNRLKPLLPGGSVTAGNCCMKNDGAVLLLIMDKTTALNHGFTSGLSFKAGVTVGVDSKLLGIGPIPAVTQLLTNCEYKMDDIDAVELNEAFASQVLASQRSLNIPTEKLNIYGGAIATGHPYGASGAALVTRLFYLENHNKTIATMGIGGGMGNAALFERWSCNKNNSV</sequence>
<dbReference type="Proteomes" id="UP000095768">
    <property type="component" value="Unassembled WGS sequence"/>
</dbReference>
<reference evidence="8 10" key="2">
    <citation type="submission" date="2016-09" db="EMBL/GenBank/DDBJ databases">
        <authorList>
            <consortium name="Pathogen Informatics"/>
            <person name="Sun Q."/>
            <person name="Inoue M."/>
        </authorList>
    </citation>
    <scope>NUCLEOTIDE SEQUENCE [LARGE SCALE GENOMIC DNA]</scope>
    <source>
        <strain evidence="8 10">82C</strain>
    </source>
</reference>
<dbReference type="InterPro" id="IPR002155">
    <property type="entry name" value="Thiolase"/>
</dbReference>
<dbReference type="NCBIfam" id="TIGR01930">
    <property type="entry name" value="AcCoA-C-Actrans"/>
    <property type="match status" value="1"/>
</dbReference>
<dbReference type="PANTHER" id="PTHR43853:SF3">
    <property type="entry name" value="ACETYL-COA C-ACETYLTRANSFERASE YHFS-RELATED"/>
    <property type="match status" value="1"/>
</dbReference>
<dbReference type="GO" id="GO:0006635">
    <property type="term" value="P:fatty acid beta-oxidation"/>
    <property type="evidence" value="ECO:0007669"/>
    <property type="project" value="TreeGrafter"/>
</dbReference>
<dbReference type="GO" id="GO:0010124">
    <property type="term" value="P:phenylacetate catabolic process"/>
    <property type="evidence" value="ECO:0007669"/>
    <property type="project" value="TreeGrafter"/>
</dbReference>
<dbReference type="CDD" id="cd00751">
    <property type="entry name" value="thiolase"/>
    <property type="match status" value="1"/>
</dbReference>
<evidence type="ECO:0000313" key="9">
    <source>
        <dbReference type="EMBL" id="SCS43907.1"/>
    </source>
</evidence>
<evidence type="ECO:0000259" key="7">
    <source>
        <dbReference type="Pfam" id="PF02803"/>
    </source>
</evidence>
<reference evidence="9 11" key="1">
    <citation type="submission" date="2016-09" db="EMBL/GenBank/DDBJ databases">
        <authorList>
            <consortium name="Pathogen Informatics"/>
        </authorList>
    </citation>
    <scope>NUCLEOTIDE SEQUENCE [LARGE SCALE GENOMIC DNA]</scope>
    <source>
        <strain evidence="9 11">82B</strain>
    </source>
</reference>
<dbReference type="PROSITE" id="PS00737">
    <property type="entry name" value="THIOLASE_2"/>
    <property type="match status" value="1"/>
</dbReference>
<dbReference type="Proteomes" id="UP000095412">
    <property type="component" value="Unassembled WGS sequence"/>
</dbReference>
<feature type="domain" description="Thiolase N-terminal" evidence="6">
    <location>
        <begin position="4"/>
        <end position="251"/>
    </location>
</feature>
<organism evidence="9 11">
    <name type="scientific">Staphylococcus caeli</name>
    <dbReference type="NCBI Taxonomy" id="2201815"/>
    <lineage>
        <taxon>Bacteria</taxon>
        <taxon>Bacillati</taxon>
        <taxon>Bacillota</taxon>
        <taxon>Bacilli</taxon>
        <taxon>Bacillales</taxon>
        <taxon>Staphylococcaceae</taxon>
        <taxon>Staphylococcus</taxon>
    </lineage>
</organism>
<keyword evidence="3 5" id="KW-0012">Acyltransferase</keyword>
<dbReference type="RefSeq" id="WP_069994242.1">
    <property type="nucleotide sequence ID" value="NZ_FMPG01000001.1"/>
</dbReference>
<comment type="similarity">
    <text evidence="1 5">Belongs to the thiolase-like superfamily. Thiolase family.</text>
</comment>
<dbReference type="PIRSF" id="PIRSF000429">
    <property type="entry name" value="Ac-CoA_Ac_transf"/>
    <property type="match status" value="1"/>
</dbReference>
<evidence type="ECO:0000256" key="5">
    <source>
        <dbReference type="RuleBase" id="RU003557"/>
    </source>
</evidence>
<dbReference type="OrthoDB" id="9764892at2"/>
<evidence type="ECO:0000313" key="10">
    <source>
        <dbReference type="Proteomes" id="UP000095412"/>
    </source>
</evidence>
<evidence type="ECO:0000259" key="6">
    <source>
        <dbReference type="Pfam" id="PF00108"/>
    </source>
</evidence>
<dbReference type="InterPro" id="IPR020616">
    <property type="entry name" value="Thiolase_N"/>
</dbReference>
<proteinExistence type="inferred from homology"/>
<keyword evidence="2 5" id="KW-0808">Transferase</keyword>
<dbReference type="InterPro" id="IPR050215">
    <property type="entry name" value="Thiolase-like_sf_Thiolase"/>
</dbReference>
<dbReference type="GO" id="GO:0005737">
    <property type="term" value="C:cytoplasm"/>
    <property type="evidence" value="ECO:0007669"/>
    <property type="project" value="UniProtKB-ARBA"/>
</dbReference>
<evidence type="ECO:0000256" key="3">
    <source>
        <dbReference type="ARBA" id="ARBA00023315"/>
    </source>
</evidence>
<dbReference type="Pfam" id="PF02803">
    <property type="entry name" value="Thiolase_C"/>
    <property type="match status" value="1"/>
</dbReference>
<keyword evidence="10" id="KW-1185">Reference proteome</keyword>
<dbReference type="InterPro" id="IPR020617">
    <property type="entry name" value="Thiolase_C"/>
</dbReference>